<dbReference type="OrthoDB" id="1067458at2"/>
<dbReference type="Proteomes" id="UP000012024">
    <property type="component" value="Unassembled WGS sequence"/>
</dbReference>
<organism evidence="1 2">
    <name type="scientific">Xanthomarina gelatinilytica</name>
    <dbReference type="NCBI Taxonomy" id="1137281"/>
    <lineage>
        <taxon>Bacteria</taxon>
        <taxon>Pseudomonadati</taxon>
        <taxon>Bacteroidota</taxon>
        <taxon>Flavobacteriia</taxon>
        <taxon>Flavobacteriales</taxon>
        <taxon>Flavobacteriaceae</taxon>
        <taxon>Xanthomarina</taxon>
    </lineage>
</organism>
<sequence length="488" mass="55607">MRKPYLFVLFVLTLYSCSNDNSKINYIEDFAVFIEELEFQKASESKINWENKEDSLNMFIKRKNNFRLSSNDENAIALLLEKFHSLKEPNANPEMNVNFYFENSLSMNGYLSGKNFKKVMHRIYGNLGAYTVNPFFVNTKEYPQDDVLNKIDNSNIKEGDVGNSDHLFIFSNAIENAKENNLSIVVTDGIYSVKDGDVDIVSIDIETAFKNALTKNGIETVVLKLSSEFNGQYYQEASCPNKKKGGITINQQDRPYYVMLFGNSQSIDKALNEITVIDELPGFEEQARFFLTKNLKANYTILTTGDEKHGTFKASKRGSDIIEEIEDVEKFEKSGFGGTPKNENYLQFGVAIDYSSINLPNTYKEDIENYWVDDQLGYTVTSVSNVADMDKSSKTFKEVQHINDKNKTNFTHVITVKADKNLYGNLNIQLQNNLPAWIENTGVNDDCDIIDDVSHTFAFDQLMIGISKAYQKVNNNSQYLDINLKIKP</sequence>
<reference evidence="1 2" key="1">
    <citation type="submission" date="2012-12" db="EMBL/GenBank/DDBJ databases">
        <title>Genome assembly of Formosa sp. AK20.</title>
        <authorList>
            <person name="Kumar R."/>
            <person name="Khatri I."/>
            <person name="Vaidya B."/>
            <person name="Subramanian S."/>
            <person name="Pinnaka A."/>
        </authorList>
    </citation>
    <scope>NUCLEOTIDE SEQUENCE [LARGE SCALE GENOMIC DNA]</scope>
    <source>
        <strain evidence="1 2">AK20</strain>
    </source>
</reference>
<accession>M7NA58</accession>
<dbReference type="EMBL" id="ANLA01000008">
    <property type="protein sequence ID" value="EMQ95348.1"/>
    <property type="molecule type" value="Genomic_DNA"/>
</dbReference>
<comment type="caution">
    <text evidence="1">The sequence shown here is derived from an EMBL/GenBank/DDBJ whole genome shotgun (WGS) entry which is preliminary data.</text>
</comment>
<dbReference type="GeneID" id="98641137"/>
<gene>
    <name evidence="1" type="ORF">D778_02650</name>
</gene>
<protein>
    <submittedName>
        <fullName evidence="1">Uncharacterized protein</fullName>
    </submittedName>
</protein>
<dbReference type="PROSITE" id="PS51257">
    <property type="entry name" value="PROKAR_LIPOPROTEIN"/>
    <property type="match status" value="1"/>
</dbReference>
<dbReference type="PATRIC" id="fig|1137281.3.peg.1239"/>
<proteinExistence type="predicted"/>
<evidence type="ECO:0000313" key="1">
    <source>
        <dbReference type="EMBL" id="EMQ95348.1"/>
    </source>
</evidence>
<dbReference type="eggNOG" id="ENOG5031DBH">
    <property type="taxonomic scope" value="Bacteria"/>
</dbReference>
<dbReference type="RefSeq" id="WP_007648751.1">
    <property type="nucleotide sequence ID" value="NZ_ANLA01000008.1"/>
</dbReference>
<name>M7NA58_9FLAO</name>
<evidence type="ECO:0000313" key="2">
    <source>
        <dbReference type="Proteomes" id="UP000012024"/>
    </source>
</evidence>
<dbReference type="AlphaFoldDB" id="M7NA58"/>
<keyword evidence="2" id="KW-1185">Reference proteome</keyword>